<dbReference type="Pfam" id="PF07592">
    <property type="entry name" value="DDE_Tnp_ISAZ013"/>
    <property type="match status" value="1"/>
</dbReference>
<gene>
    <name evidence="2" type="ORF">JS756_35285</name>
</gene>
<evidence type="ECO:0000313" key="2">
    <source>
        <dbReference type="EMBL" id="MBN0049239.1"/>
    </source>
</evidence>
<feature type="region of interest" description="Disordered" evidence="1">
    <location>
        <begin position="456"/>
        <end position="480"/>
    </location>
</feature>
<name>A0ABS2W1F0_STRAS</name>
<evidence type="ECO:0000313" key="3">
    <source>
        <dbReference type="Proteomes" id="UP000788262"/>
    </source>
</evidence>
<dbReference type="RefSeq" id="WP_205387355.1">
    <property type="nucleotide sequence ID" value="NZ_JAFFZS010000072.1"/>
</dbReference>
<organism evidence="2 3">
    <name type="scientific">Streptomyces actuosus</name>
    <dbReference type="NCBI Taxonomy" id="1885"/>
    <lineage>
        <taxon>Bacteria</taxon>
        <taxon>Bacillati</taxon>
        <taxon>Actinomycetota</taxon>
        <taxon>Actinomycetes</taxon>
        <taxon>Kitasatosporales</taxon>
        <taxon>Streptomycetaceae</taxon>
        <taxon>Streptomyces</taxon>
    </lineage>
</organism>
<proteinExistence type="predicted"/>
<keyword evidence="3" id="KW-1185">Reference proteome</keyword>
<dbReference type="InterPro" id="IPR011518">
    <property type="entry name" value="Transposase_36"/>
</dbReference>
<sequence length="700" mass="77537">MAFSEGVRGQLAVRFEVLLPHLNERQRRLMCATEARLLGHGGIRAVARAAKVSETTVRRGVLELESGELELSEGRVRRPGGGRKRAEEVDSGVLPALMALVEPDERGDPMSPLRWTTKSLRSLAQELTRQGHPVSAMTVGRLLKENGFSLQAQAKTLEGKQHPDRDAQFRYINEQVKQHQADGEPVISVDTKKKEMLGQLPNVGRQWRPKGDPVQVEDHSFFTGPKGDAAIPYGIYDLTADTGWVNVGVDHDTSTFAVASIRRWWQARGHHDYPHATRLLITADAGGSNSYRYRVWKSELAAFAAETGLAVTVCHFPPGTSKWNKVEHRLFSHIAMNWRGRPLTSHEVVVKTIAATRTRTGLQVEAELDPGSYPTGTTVSKAYLDSLPIEQHPERGTWNYTIHPDGPAPSEHESVRRPGDTTRTQFLEMLADPLLTGMTREELAALSDQLAPAQAAQREERCYQHRGGRRRKAPGDHGRPLLTGPDKVLITVLYLRQVCSQKVLYYMLALSDRTISKAIGDTRRLLDDTGTSVGLSAVRFTKPDHLVAFLHTGMSPTEVRPALPEQLSDPALTGMSRTDLHALIDRLSKRQAALVERRRFTQRGGHRQPGTRSGVFRQKINDSERVLATVLMDRKVCTGGVLTELFQITRGTLTNAFRDVRPLLEEDGITSPPASVTHRTVEALLASTATKSNTPTQPAT</sequence>
<dbReference type="Proteomes" id="UP000788262">
    <property type="component" value="Unassembled WGS sequence"/>
</dbReference>
<evidence type="ECO:0000256" key="1">
    <source>
        <dbReference type="SAM" id="MobiDB-lite"/>
    </source>
</evidence>
<reference evidence="2 3" key="1">
    <citation type="submission" date="2021-02" db="EMBL/GenBank/DDBJ databases">
        <title>Whole genome sequencing of Streptomyces actuosus VRA1.</title>
        <authorList>
            <person name="Sen G."/>
            <person name="Sen A."/>
        </authorList>
    </citation>
    <scope>NUCLEOTIDE SEQUENCE [LARGE SCALE GENOMIC DNA]</scope>
    <source>
        <strain evidence="2 3">VRA1</strain>
    </source>
</reference>
<accession>A0ABS2W1F0</accession>
<protein>
    <submittedName>
        <fullName evidence="2">ISAzo13 family transposase</fullName>
    </submittedName>
</protein>
<dbReference type="EMBL" id="JAFFZS010000072">
    <property type="protein sequence ID" value="MBN0049239.1"/>
    <property type="molecule type" value="Genomic_DNA"/>
</dbReference>
<comment type="caution">
    <text evidence="2">The sequence shown here is derived from an EMBL/GenBank/DDBJ whole genome shotgun (WGS) entry which is preliminary data.</text>
</comment>
<dbReference type="NCBIfam" id="NF033519">
    <property type="entry name" value="transpos_ISAzo13"/>
    <property type="match status" value="1"/>
</dbReference>